<keyword evidence="5" id="KW-0274">FAD</keyword>
<evidence type="ECO:0000256" key="5">
    <source>
        <dbReference type="ARBA" id="ARBA00022827"/>
    </source>
</evidence>
<organism evidence="12 13">
    <name type="scientific">Nocardioides acrostichi</name>
    <dbReference type="NCBI Taxonomy" id="2784339"/>
    <lineage>
        <taxon>Bacteria</taxon>
        <taxon>Bacillati</taxon>
        <taxon>Actinomycetota</taxon>
        <taxon>Actinomycetes</taxon>
        <taxon>Propionibacteriales</taxon>
        <taxon>Nocardioidaceae</taxon>
        <taxon>Nocardioides</taxon>
    </lineage>
</organism>
<evidence type="ECO:0000313" key="12">
    <source>
        <dbReference type="EMBL" id="MBF4162216.1"/>
    </source>
</evidence>
<feature type="domain" description="4Fe-4S ferredoxin-type" evidence="11">
    <location>
        <begin position="37"/>
        <end position="66"/>
    </location>
</feature>
<dbReference type="EC" id="1.18.1.2" evidence="2"/>
<dbReference type="InterPro" id="IPR036188">
    <property type="entry name" value="FAD/NAD-bd_sf"/>
</dbReference>
<evidence type="ECO:0000256" key="4">
    <source>
        <dbReference type="ARBA" id="ARBA00022723"/>
    </source>
</evidence>
<dbReference type="GO" id="GO:0046872">
    <property type="term" value="F:metal ion binding"/>
    <property type="evidence" value="ECO:0007669"/>
    <property type="project" value="UniProtKB-KW"/>
</dbReference>
<accession>A0A930Y7P6</accession>
<gene>
    <name evidence="12" type="ORF">ISG29_10970</name>
</gene>
<evidence type="ECO:0000313" key="13">
    <source>
        <dbReference type="Proteomes" id="UP000656804"/>
    </source>
</evidence>
<sequence>MTHVVTQPCCADASCVLACPVNCIHPAPGEPGFGQTEMVYVDPAGCVDCGACVTACPVGAIVPHTSLSPGQRPFADLAVEYYEAFPHADRVPLAIVSPPRRLRERRPVRVAVVGAGPAGLYAADELLRHPSIGVDVIDAQPVPHGLARAGVAADHESTRRVTGLFEKIERQPGFGYRLSTRVDDGSGVLDDYDAVIWATGAGPERRLDIPGEHLPGVVGGTALARWWNRDPGQPDPAPGLAGARSAVIVGMGNVALDVARMLVLDPGGVVGTSVSEVVVLARRGPAHAAFTLPEVVGLVGLATDGLVEVAVEPGGAALDPSDPKQRLLAGLPASVPGARGRIVLRFEATPTRVSGERHVEAVELADGTRLAADLVVHAIGHEPSGIVHERGRTAPGRYVVGWAKRGASGGIGANKACAEETVASLLDDLEAGLLGVGAREYAAVP</sequence>
<dbReference type="InterPro" id="IPR017900">
    <property type="entry name" value="4Fe4S_Fe_S_CS"/>
</dbReference>
<dbReference type="EMBL" id="JADIVZ010000004">
    <property type="protein sequence ID" value="MBF4162216.1"/>
    <property type="molecule type" value="Genomic_DNA"/>
</dbReference>
<reference evidence="12" key="1">
    <citation type="submission" date="2020-11" db="EMBL/GenBank/DDBJ databases">
        <title>Nocardioides sp. CBS4Y-1, whole genome shotgun sequence.</title>
        <authorList>
            <person name="Tuo L."/>
        </authorList>
    </citation>
    <scope>NUCLEOTIDE SEQUENCE</scope>
    <source>
        <strain evidence="12">CBS4Y-1</strain>
    </source>
</reference>
<keyword evidence="4" id="KW-0479">Metal-binding</keyword>
<dbReference type="GO" id="GO:0051536">
    <property type="term" value="F:iron-sulfur cluster binding"/>
    <property type="evidence" value="ECO:0007669"/>
    <property type="project" value="UniProtKB-KW"/>
</dbReference>
<evidence type="ECO:0000256" key="6">
    <source>
        <dbReference type="ARBA" id="ARBA00022857"/>
    </source>
</evidence>
<dbReference type="Pfam" id="PF00037">
    <property type="entry name" value="Fer4"/>
    <property type="match status" value="1"/>
</dbReference>
<dbReference type="PANTHER" id="PTHR48467:SF1">
    <property type="entry name" value="GLUTAMATE SYNTHASE 1 [NADH], CHLOROPLASTIC-LIKE"/>
    <property type="match status" value="1"/>
</dbReference>
<keyword evidence="7" id="KW-0560">Oxidoreductase</keyword>
<keyword evidence="13" id="KW-1185">Reference proteome</keyword>
<name>A0A930Y7P6_9ACTN</name>
<comment type="cofactor">
    <cofactor evidence="1">
        <name>FAD</name>
        <dbReference type="ChEBI" id="CHEBI:57692"/>
    </cofactor>
</comment>
<protein>
    <recommendedName>
        <fullName evidence="2">ferredoxin--NADP(+) reductase</fullName>
        <ecNumber evidence="2">1.18.1.2</ecNumber>
    </recommendedName>
</protein>
<comment type="caution">
    <text evidence="12">The sequence shown here is derived from an EMBL/GenBank/DDBJ whole genome shotgun (WGS) entry which is preliminary data.</text>
</comment>
<evidence type="ECO:0000256" key="2">
    <source>
        <dbReference type="ARBA" id="ARBA00013223"/>
    </source>
</evidence>
<dbReference type="AlphaFoldDB" id="A0A930Y7P6"/>
<dbReference type="Gene3D" id="3.50.50.60">
    <property type="entry name" value="FAD/NAD(P)-binding domain"/>
    <property type="match status" value="2"/>
</dbReference>
<dbReference type="InterPro" id="IPR017896">
    <property type="entry name" value="4Fe4S_Fe-S-bd"/>
</dbReference>
<evidence type="ECO:0000256" key="8">
    <source>
        <dbReference type="ARBA" id="ARBA00023004"/>
    </source>
</evidence>
<dbReference type="PANTHER" id="PTHR48467">
    <property type="entry name" value="GLUTAMATE SYNTHASE 1 [NADH], CHLOROPLASTIC-LIKE"/>
    <property type="match status" value="1"/>
</dbReference>
<proteinExistence type="predicted"/>
<dbReference type="RefSeq" id="WP_194503455.1">
    <property type="nucleotide sequence ID" value="NZ_JADIVZ010000004.1"/>
</dbReference>
<evidence type="ECO:0000256" key="7">
    <source>
        <dbReference type="ARBA" id="ARBA00023002"/>
    </source>
</evidence>
<dbReference type="InterPro" id="IPR023753">
    <property type="entry name" value="FAD/NAD-binding_dom"/>
</dbReference>
<keyword evidence="9" id="KW-0411">Iron-sulfur</keyword>
<dbReference type="InterPro" id="IPR055275">
    <property type="entry name" value="Ferredox_Rdtase"/>
</dbReference>
<keyword evidence="3" id="KW-0285">Flavoprotein</keyword>
<dbReference type="SUPFAM" id="SSF54862">
    <property type="entry name" value="4Fe-4S ferredoxins"/>
    <property type="match status" value="1"/>
</dbReference>
<evidence type="ECO:0000256" key="3">
    <source>
        <dbReference type="ARBA" id="ARBA00022630"/>
    </source>
</evidence>
<dbReference type="Proteomes" id="UP000656804">
    <property type="component" value="Unassembled WGS sequence"/>
</dbReference>
<dbReference type="PROSITE" id="PS00198">
    <property type="entry name" value="4FE4S_FER_1"/>
    <property type="match status" value="1"/>
</dbReference>
<dbReference type="SUPFAM" id="SSF51971">
    <property type="entry name" value="Nucleotide-binding domain"/>
    <property type="match status" value="1"/>
</dbReference>
<keyword evidence="6" id="KW-0521">NADP</keyword>
<dbReference type="PRINTS" id="PR00419">
    <property type="entry name" value="ADXRDTASE"/>
</dbReference>
<dbReference type="PROSITE" id="PS51379">
    <property type="entry name" value="4FE4S_FER_2"/>
    <property type="match status" value="1"/>
</dbReference>
<dbReference type="Pfam" id="PF07992">
    <property type="entry name" value="Pyr_redox_2"/>
    <property type="match status" value="1"/>
</dbReference>
<evidence type="ECO:0000256" key="10">
    <source>
        <dbReference type="ARBA" id="ARBA00047776"/>
    </source>
</evidence>
<evidence type="ECO:0000256" key="9">
    <source>
        <dbReference type="ARBA" id="ARBA00023014"/>
    </source>
</evidence>
<comment type="catalytic activity">
    <reaction evidence="10">
        <text>2 reduced [2Fe-2S]-[ferredoxin] + NADP(+) + H(+) = 2 oxidized [2Fe-2S]-[ferredoxin] + NADPH</text>
        <dbReference type="Rhea" id="RHEA:20125"/>
        <dbReference type="Rhea" id="RHEA-COMP:10000"/>
        <dbReference type="Rhea" id="RHEA-COMP:10001"/>
        <dbReference type="ChEBI" id="CHEBI:15378"/>
        <dbReference type="ChEBI" id="CHEBI:33737"/>
        <dbReference type="ChEBI" id="CHEBI:33738"/>
        <dbReference type="ChEBI" id="CHEBI:57783"/>
        <dbReference type="ChEBI" id="CHEBI:58349"/>
        <dbReference type="EC" id="1.18.1.2"/>
    </reaction>
</comment>
<keyword evidence="8" id="KW-0408">Iron</keyword>
<dbReference type="GO" id="GO:0004324">
    <property type="term" value="F:ferredoxin-NADP+ reductase activity"/>
    <property type="evidence" value="ECO:0007669"/>
    <property type="project" value="UniProtKB-EC"/>
</dbReference>
<dbReference type="Gene3D" id="3.30.70.20">
    <property type="match status" value="1"/>
</dbReference>
<evidence type="ECO:0000256" key="1">
    <source>
        <dbReference type="ARBA" id="ARBA00001974"/>
    </source>
</evidence>
<evidence type="ECO:0000259" key="11">
    <source>
        <dbReference type="PROSITE" id="PS51379"/>
    </source>
</evidence>